<dbReference type="AlphaFoldDB" id="A0A0H5Q1J4"/>
<accession>A0A0H5Q1J4</accession>
<feature type="region of interest" description="Disordered" evidence="1">
    <location>
        <begin position="284"/>
        <end position="314"/>
    </location>
</feature>
<reference evidence="2" key="2">
    <citation type="submission" date="2015-07" db="EMBL/GenBank/DDBJ databases">
        <title>Plasmids, circular viruses and viroids from rat gut.</title>
        <authorList>
            <person name="Jorgensen T.J."/>
            <person name="Hansen M.A."/>
            <person name="Xu Z."/>
            <person name="Tabak M.A."/>
            <person name="Sorensen S.J."/>
            <person name="Hansen L.H."/>
        </authorList>
    </citation>
    <scope>NUCLEOTIDE SEQUENCE</scope>
    <source>
        <plasmid evidence="2">pRGRH0760</plasmid>
    </source>
</reference>
<reference evidence="2" key="1">
    <citation type="submission" date="2015-06" db="EMBL/GenBank/DDBJ databases">
        <authorList>
            <person name="Joergensen T."/>
        </authorList>
    </citation>
    <scope>NUCLEOTIDE SEQUENCE</scope>
    <source>
        <plasmid evidence="2">pRGRH0760</plasmid>
    </source>
</reference>
<organism evidence="2">
    <name type="scientific">uncultured prokaryote</name>
    <dbReference type="NCBI Taxonomy" id="198431"/>
    <lineage>
        <taxon>unclassified sequences</taxon>
        <taxon>environmental samples</taxon>
    </lineage>
</organism>
<evidence type="ECO:0000313" key="2">
    <source>
        <dbReference type="EMBL" id="CRY95743.1"/>
    </source>
</evidence>
<proteinExistence type="predicted"/>
<dbReference type="EMBL" id="LN853369">
    <property type="protein sequence ID" value="CRY95743.1"/>
    <property type="molecule type" value="Genomic_DNA"/>
</dbReference>
<keyword evidence="2" id="KW-0614">Plasmid</keyword>
<protein>
    <submittedName>
        <fullName evidence="2">Uncharacterized protein</fullName>
    </submittedName>
</protein>
<sequence length="314" mass="35852">MFEARLDLDEAGSAMMDLIISPIRTSRGKPIISTQKALVELKAATGERNEYSALQTSWADWSREHLDSQIERGTRRTITDRQHLTPETYGLVKDKARAEALQERDQASEVVRALHSASGMAPEAIDELRDLLLLQREIQAHKHDPKQYEPPMTEYLMEGQTSVALDLSPNSDPWPYINRTRRDAVRVVEAGRRFGLGQDDNKKGYKAGQDFFPALIDRMHLTAVLAKCGEFCARAEAFVKNTIAQLRGLDQNVLLDQDKLWPENARPAVMRSRINLEIRTPVAQVERKPEVERERSQPTPKPERKRERDSDFKL</sequence>
<name>A0A0H5Q1J4_9ZZZZ</name>
<geneLocation type="plasmid" evidence="2">
    <name>pRGRH0760</name>
</geneLocation>
<feature type="compositionally biased region" description="Basic and acidic residues" evidence="1">
    <location>
        <begin position="285"/>
        <end position="314"/>
    </location>
</feature>
<evidence type="ECO:0000256" key="1">
    <source>
        <dbReference type="SAM" id="MobiDB-lite"/>
    </source>
</evidence>